<gene>
    <name evidence="1" type="ORF">GPUH_LOCUS20706</name>
</gene>
<dbReference type="Proteomes" id="UP000271098">
    <property type="component" value="Unassembled WGS sequence"/>
</dbReference>
<evidence type="ECO:0000313" key="2">
    <source>
        <dbReference type="Proteomes" id="UP000271098"/>
    </source>
</evidence>
<dbReference type="InterPro" id="IPR011042">
    <property type="entry name" value="6-blade_b-propeller_TolB-like"/>
</dbReference>
<name>A0A3P7P2C6_9BILA</name>
<dbReference type="SUPFAM" id="SSF63825">
    <property type="entry name" value="YWTD domain"/>
    <property type="match status" value="1"/>
</dbReference>
<dbReference type="OrthoDB" id="5837159at2759"/>
<dbReference type="Gene3D" id="2.120.10.30">
    <property type="entry name" value="TolB, C-terminal domain"/>
    <property type="match status" value="1"/>
</dbReference>
<protein>
    <submittedName>
        <fullName evidence="1">Uncharacterized protein</fullName>
    </submittedName>
</protein>
<accession>A0A3P7P2C6</accession>
<reference evidence="1 2" key="1">
    <citation type="submission" date="2018-11" db="EMBL/GenBank/DDBJ databases">
        <authorList>
            <consortium name="Pathogen Informatics"/>
        </authorList>
    </citation>
    <scope>NUCLEOTIDE SEQUENCE [LARGE SCALE GENOMIC DNA]</scope>
</reference>
<keyword evidence="2" id="KW-1185">Reference proteome</keyword>
<sequence length="172" mass="19564">MFFFRADVDCPLGWEQLIEGDEFAFEALCSISSNLLLAATCSIPVNMYSKQRLRLIDTRDGKVIKIFSKMGKNDGEIYFPRCIQRYNENIFVLDKTGRIQEFTLDGKFVRIAAQIDAYIGNAFVIEDDGVALLACSGIVLDRDNQTICDDWLEKVPLNGSKWLPDLNHGDRR</sequence>
<dbReference type="AlphaFoldDB" id="A0A3P7P2C6"/>
<dbReference type="EMBL" id="UYRT01090943">
    <property type="protein sequence ID" value="VDN36611.1"/>
    <property type="molecule type" value="Genomic_DNA"/>
</dbReference>
<organism evidence="1 2">
    <name type="scientific">Gongylonema pulchrum</name>
    <dbReference type="NCBI Taxonomy" id="637853"/>
    <lineage>
        <taxon>Eukaryota</taxon>
        <taxon>Metazoa</taxon>
        <taxon>Ecdysozoa</taxon>
        <taxon>Nematoda</taxon>
        <taxon>Chromadorea</taxon>
        <taxon>Rhabditida</taxon>
        <taxon>Spirurina</taxon>
        <taxon>Spiruromorpha</taxon>
        <taxon>Spiruroidea</taxon>
        <taxon>Gongylonematidae</taxon>
        <taxon>Gongylonema</taxon>
    </lineage>
</organism>
<proteinExistence type="predicted"/>
<evidence type="ECO:0000313" key="1">
    <source>
        <dbReference type="EMBL" id="VDN36611.1"/>
    </source>
</evidence>